<dbReference type="InterPro" id="IPR015947">
    <property type="entry name" value="PUA-like_sf"/>
</dbReference>
<keyword evidence="7 12" id="KW-0489">Methyltransferase</keyword>
<evidence type="ECO:0000256" key="2">
    <source>
        <dbReference type="ARBA" id="ARBA00005528"/>
    </source>
</evidence>
<feature type="domain" description="Ribosomal RNA small subunit methyltransferase E PUA-like" evidence="14">
    <location>
        <begin position="27"/>
        <end position="69"/>
    </location>
</feature>
<evidence type="ECO:0000256" key="6">
    <source>
        <dbReference type="ARBA" id="ARBA00022552"/>
    </source>
</evidence>
<comment type="catalytic activity">
    <reaction evidence="11 12">
        <text>uridine(1498) in 16S rRNA + S-adenosyl-L-methionine = N(3)-methyluridine(1498) in 16S rRNA + S-adenosyl-L-homocysteine + H(+)</text>
        <dbReference type="Rhea" id="RHEA:42920"/>
        <dbReference type="Rhea" id="RHEA-COMP:10283"/>
        <dbReference type="Rhea" id="RHEA-COMP:10284"/>
        <dbReference type="ChEBI" id="CHEBI:15378"/>
        <dbReference type="ChEBI" id="CHEBI:57856"/>
        <dbReference type="ChEBI" id="CHEBI:59789"/>
        <dbReference type="ChEBI" id="CHEBI:65315"/>
        <dbReference type="ChEBI" id="CHEBI:74502"/>
        <dbReference type="EC" id="2.1.1.193"/>
    </reaction>
</comment>
<keyword evidence="6 12" id="KW-0698">rRNA processing</keyword>
<sequence length="240" mass="26340">MNLLLLQPEDLGTHSDDINRVTLSDWRAQHIREVLRASSGDTLKVGLLNGLIGTATITAISNDKVSLEFELHKPPPPKLPLTLLLALPRPKMARRIIRAATELGAAEIILLNSYRVDKSYWQSPLVSDETLHKAMLEGLEQAGDTHLPILQRATRFKPFVEDQLPNLLKNKIGLLAHPYADQGPPHSVSQACLLAIGPEGGFIPYECEKLIAAGLQSFSLGPRILKTETAVSTLIGRLFL</sequence>
<evidence type="ECO:0000256" key="5">
    <source>
        <dbReference type="ARBA" id="ARBA00022490"/>
    </source>
</evidence>
<dbReference type="PANTHER" id="PTHR30027:SF3">
    <property type="entry name" value="16S RRNA (URACIL(1498)-N(3))-METHYLTRANSFERASE"/>
    <property type="match status" value="1"/>
</dbReference>
<dbReference type="CDD" id="cd18084">
    <property type="entry name" value="RsmE-like"/>
    <property type="match status" value="1"/>
</dbReference>
<accession>A0ABV3TXY7</accession>
<dbReference type="NCBIfam" id="TIGR00046">
    <property type="entry name" value="RsmE family RNA methyltransferase"/>
    <property type="match status" value="1"/>
</dbReference>
<evidence type="ECO:0000256" key="9">
    <source>
        <dbReference type="ARBA" id="ARBA00022691"/>
    </source>
</evidence>
<dbReference type="NCBIfam" id="NF008700">
    <property type="entry name" value="PRK11713.5-4"/>
    <property type="match status" value="1"/>
</dbReference>
<dbReference type="RefSeq" id="WP_368376558.1">
    <property type="nucleotide sequence ID" value="NZ_JBFRYB010000001.1"/>
</dbReference>
<evidence type="ECO:0000256" key="8">
    <source>
        <dbReference type="ARBA" id="ARBA00022679"/>
    </source>
</evidence>
<evidence type="ECO:0000313" key="16">
    <source>
        <dbReference type="Proteomes" id="UP001557484"/>
    </source>
</evidence>
<keyword evidence="5 12" id="KW-0963">Cytoplasm</keyword>
<dbReference type="Pfam" id="PF20260">
    <property type="entry name" value="PUA_4"/>
    <property type="match status" value="1"/>
</dbReference>
<dbReference type="PANTHER" id="PTHR30027">
    <property type="entry name" value="RIBOSOMAL RNA SMALL SUBUNIT METHYLTRANSFERASE E"/>
    <property type="match status" value="1"/>
</dbReference>
<comment type="caution">
    <text evidence="15">The sequence shown here is derived from an EMBL/GenBank/DDBJ whole genome shotgun (WGS) entry which is preliminary data.</text>
</comment>
<dbReference type="InterPro" id="IPR046886">
    <property type="entry name" value="RsmE_MTase_dom"/>
</dbReference>
<gene>
    <name evidence="15" type="ORF">AB4875_13405</name>
</gene>
<organism evidence="15 16">
    <name type="scientific">Zhongshania arctica</name>
    <dbReference type="NCBI Taxonomy" id="3238302"/>
    <lineage>
        <taxon>Bacteria</taxon>
        <taxon>Pseudomonadati</taxon>
        <taxon>Pseudomonadota</taxon>
        <taxon>Gammaproteobacteria</taxon>
        <taxon>Cellvibrionales</taxon>
        <taxon>Spongiibacteraceae</taxon>
        <taxon>Zhongshania</taxon>
    </lineage>
</organism>
<keyword evidence="16" id="KW-1185">Reference proteome</keyword>
<dbReference type="InterPro" id="IPR006700">
    <property type="entry name" value="RsmE"/>
</dbReference>
<dbReference type="SUPFAM" id="SSF88697">
    <property type="entry name" value="PUA domain-like"/>
    <property type="match status" value="1"/>
</dbReference>
<evidence type="ECO:0000259" key="14">
    <source>
        <dbReference type="Pfam" id="PF20260"/>
    </source>
</evidence>
<dbReference type="InterPro" id="IPR029026">
    <property type="entry name" value="tRNA_m1G_MTases_N"/>
</dbReference>
<dbReference type="EC" id="2.1.1.193" evidence="3 12"/>
<proteinExistence type="inferred from homology"/>
<dbReference type="Proteomes" id="UP001557484">
    <property type="component" value="Unassembled WGS sequence"/>
</dbReference>
<evidence type="ECO:0000256" key="10">
    <source>
        <dbReference type="ARBA" id="ARBA00025699"/>
    </source>
</evidence>
<evidence type="ECO:0000256" key="1">
    <source>
        <dbReference type="ARBA" id="ARBA00004496"/>
    </source>
</evidence>
<evidence type="ECO:0000256" key="4">
    <source>
        <dbReference type="ARBA" id="ARBA00013673"/>
    </source>
</evidence>
<protein>
    <recommendedName>
        <fullName evidence="4 12">Ribosomal RNA small subunit methyltransferase E</fullName>
        <ecNumber evidence="3 12">2.1.1.193</ecNumber>
    </recommendedName>
</protein>
<evidence type="ECO:0000256" key="12">
    <source>
        <dbReference type="PIRNR" id="PIRNR015601"/>
    </source>
</evidence>
<evidence type="ECO:0000313" key="15">
    <source>
        <dbReference type="EMBL" id="MEX1666484.1"/>
    </source>
</evidence>
<keyword evidence="8 12" id="KW-0808">Transferase</keyword>
<dbReference type="Gene3D" id="3.40.1280.10">
    <property type="match status" value="1"/>
</dbReference>
<comment type="similarity">
    <text evidence="2 12">Belongs to the RNA methyltransferase RsmE family.</text>
</comment>
<keyword evidence="9 12" id="KW-0949">S-adenosyl-L-methionine</keyword>
<dbReference type="EMBL" id="JBFRYB010000001">
    <property type="protein sequence ID" value="MEX1666484.1"/>
    <property type="molecule type" value="Genomic_DNA"/>
</dbReference>
<dbReference type="GO" id="GO:0008168">
    <property type="term" value="F:methyltransferase activity"/>
    <property type="evidence" value="ECO:0007669"/>
    <property type="project" value="UniProtKB-KW"/>
</dbReference>
<evidence type="ECO:0000259" key="13">
    <source>
        <dbReference type="Pfam" id="PF04452"/>
    </source>
</evidence>
<comment type="subcellular location">
    <subcellularLocation>
        <location evidence="1 12">Cytoplasm</location>
    </subcellularLocation>
</comment>
<dbReference type="Pfam" id="PF04452">
    <property type="entry name" value="Methyltrans_RNA"/>
    <property type="match status" value="1"/>
</dbReference>
<dbReference type="GO" id="GO:0032259">
    <property type="term" value="P:methylation"/>
    <property type="evidence" value="ECO:0007669"/>
    <property type="project" value="UniProtKB-KW"/>
</dbReference>
<comment type="function">
    <text evidence="10 12">Specifically methylates the N3 position of the uracil ring of uridine 1498 (m3U1498) in 16S rRNA. Acts on the fully assembled 30S ribosomal subunit.</text>
</comment>
<evidence type="ECO:0000256" key="11">
    <source>
        <dbReference type="ARBA" id="ARBA00047944"/>
    </source>
</evidence>
<dbReference type="InterPro" id="IPR046887">
    <property type="entry name" value="RsmE_PUA-like"/>
</dbReference>
<reference evidence="15 16" key="1">
    <citation type="journal article" date="2011" name="Int. J. Syst. Evol. Microbiol.">
        <title>Zhongshania antarctica gen. nov., sp. nov. and Zhongshania guokunii sp. nov., gammaproteobacteria respectively isolated from coastal attached (fast) ice and surface seawater of the Antarctic.</title>
        <authorList>
            <person name="Li H.J."/>
            <person name="Zhang X.Y."/>
            <person name="Chen C.X."/>
            <person name="Zhang Y.J."/>
            <person name="Gao Z.M."/>
            <person name="Yu Y."/>
            <person name="Chen X.L."/>
            <person name="Chen B."/>
            <person name="Zhang Y.Z."/>
        </authorList>
    </citation>
    <scope>NUCLEOTIDE SEQUENCE [LARGE SCALE GENOMIC DNA]</scope>
    <source>
        <strain evidence="15 16">R06B22</strain>
    </source>
</reference>
<dbReference type="PIRSF" id="PIRSF015601">
    <property type="entry name" value="MTase_slr0722"/>
    <property type="match status" value="1"/>
</dbReference>
<feature type="domain" description="Ribosomal RNA small subunit methyltransferase E methyltransferase" evidence="13">
    <location>
        <begin position="78"/>
        <end position="236"/>
    </location>
</feature>
<dbReference type="SUPFAM" id="SSF75217">
    <property type="entry name" value="alpha/beta knot"/>
    <property type="match status" value="1"/>
</dbReference>
<evidence type="ECO:0000256" key="3">
    <source>
        <dbReference type="ARBA" id="ARBA00012328"/>
    </source>
</evidence>
<evidence type="ECO:0000256" key="7">
    <source>
        <dbReference type="ARBA" id="ARBA00022603"/>
    </source>
</evidence>
<dbReference type="InterPro" id="IPR029028">
    <property type="entry name" value="Alpha/beta_knot_MTases"/>
</dbReference>
<name>A0ABV3TXY7_9GAMM</name>